<dbReference type="Proteomes" id="UP000323142">
    <property type="component" value="Unassembled WGS sequence"/>
</dbReference>
<protein>
    <recommendedName>
        <fullName evidence="3">DUF1653 domain-containing protein</fullName>
    </recommendedName>
</protein>
<dbReference type="EMBL" id="VUOA01000040">
    <property type="protein sequence ID" value="KAA2235058.1"/>
    <property type="molecule type" value="Genomic_DNA"/>
</dbReference>
<accession>A0A5B2V8I8</accession>
<organism evidence="1 2">
    <name type="scientific">Salinarimonas soli</name>
    <dbReference type="NCBI Taxonomy" id="1638099"/>
    <lineage>
        <taxon>Bacteria</taxon>
        <taxon>Pseudomonadati</taxon>
        <taxon>Pseudomonadota</taxon>
        <taxon>Alphaproteobacteria</taxon>
        <taxon>Hyphomicrobiales</taxon>
        <taxon>Salinarimonadaceae</taxon>
        <taxon>Salinarimonas</taxon>
    </lineage>
</organism>
<evidence type="ECO:0008006" key="3">
    <source>
        <dbReference type="Google" id="ProtNLM"/>
    </source>
</evidence>
<gene>
    <name evidence="1" type="ORF">F0L46_22255</name>
</gene>
<sequence>MPHRFQVGQTVIPTVYIREFDAVYEVVRLMPEDVTGEPQYRLKNVRTGIELVSREAEMRACAPEAAPLGRH</sequence>
<name>A0A5B2V8I8_9HYPH</name>
<keyword evidence="2" id="KW-1185">Reference proteome</keyword>
<reference evidence="1 2" key="1">
    <citation type="submission" date="2019-09" db="EMBL/GenBank/DDBJ databases">
        <title>Salinarimonas rosea gen. nov., sp. nov., a new member of the a-2 subgroup of the Proteobacteria.</title>
        <authorList>
            <person name="Liu J."/>
        </authorList>
    </citation>
    <scope>NUCLEOTIDE SEQUENCE [LARGE SCALE GENOMIC DNA]</scope>
    <source>
        <strain evidence="1 2">BN140002</strain>
    </source>
</reference>
<dbReference type="OrthoDB" id="8020519at2"/>
<evidence type="ECO:0000313" key="2">
    <source>
        <dbReference type="Proteomes" id="UP000323142"/>
    </source>
</evidence>
<dbReference type="AlphaFoldDB" id="A0A5B2V8I8"/>
<dbReference type="RefSeq" id="WP_149821704.1">
    <property type="nucleotide sequence ID" value="NZ_VUOA01000040.1"/>
</dbReference>
<reference evidence="1 2" key="2">
    <citation type="submission" date="2019-09" db="EMBL/GenBank/DDBJ databases">
        <authorList>
            <person name="Jin C."/>
        </authorList>
    </citation>
    <scope>NUCLEOTIDE SEQUENCE [LARGE SCALE GENOMIC DNA]</scope>
    <source>
        <strain evidence="1 2">BN140002</strain>
    </source>
</reference>
<proteinExistence type="predicted"/>
<comment type="caution">
    <text evidence="1">The sequence shown here is derived from an EMBL/GenBank/DDBJ whole genome shotgun (WGS) entry which is preliminary data.</text>
</comment>
<evidence type="ECO:0000313" key="1">
    <source>
        <dbReference type="EMBL" id="KAA2235058.1"/>
    </source>
</evidence>